<accession>A0ABN5AYW2</accession>
<dbReference type="InterPro" id="IPR020019">
    <property type="entry name" value="AcTrfase_PglD-like"/>
</dbReference>
<dbReference type="InterPro" id="IPR011004">
    <property type="entry name" value="Trimer_LpxA-like_sf"/>
</dbReference>
<feature type="domain" description="PglD N-terminal" evidence="2">
    <location>
        <begin position="4"/>
        <end position="83"/>
    </location>
</feature>
<dbReference type="PANTHER" id="PTHR43300">
    <property type="entry name" value="ACETYLTRANSFERASE"/>
    <property type="match status" value="1"/>
</dbReference>
<reference evidence="3 4" key="1">
    <citation type="submission" date="2017-06" db="EMBL/GenBank/DDBJ databases">
        <title>Complete genome of Francisella halioticida.</title>
        <authorList>
            <person name="Sjodin A."/>
        </authorList>
    </citation>
    <scope>NUCLEOTIDE SEQUENCE [LARGE SCALE GENOMIC DNA]</scope>
    <source>
        <strain evidence="3 4">DSM 23729</strain>
    </source>
</reference>
<dbReference type="PANTHER" id="PTHR43300:SF7">
    <property type="entry name" value="UDP-N-ACETYLBACILLOSAMINE N-ACETYLTRANSFERASE"/>
    <property type="match status" value="1"/>
</dbReference>
<dbReference type="Pfam" id="PF17836">
    <property type="entry name" value="PglD_N"/>
    <property type="match status" value="1"/>
</dbReference>
<evidence type="ECO:0000313" key="4">
    <source>
        <dbReference type="Proteomes" id="UP000249910"/>
    </source>
</evidence>
<dbReference type="EMBL" id="CP022132">
    <property type="protein sequence ID" value="ASG69049.1"/>
    <property type="molecule type" value="Genomic_DNA"/>
</dbReference>
<dbReference type="SUPFAM" id="SSF51161">
    <property type="entry name" value="Trimeric LpxA-like enzymes"/>
    <property type="match status" value="1"/>
</dbReference>
<comment type="similarity">
    <text evidence="1">Belongs to the transferase hexapeptide repeat family.</text>
</comment>
<gene>
    <name evidence="3" type="ORF">CDV26_09135</name>
</gene>
<organism evidence="3 4">
    <name type="scientific">Francisella halioticida</name>
    <dbReference type="NCBI Taxonomy" id="549298"/>
    <lineage>
        <taxon>Bacteria</taxon>
        <taxon>Pseudomonadati</taxon>
        <taxon>Pseudomonadota</taxon>
        <taxon>Gammaproteobacteria</taxon>
        <taxon>Thiotrichales</taxon>
        <taxon>Francisellaceae</taxon>
        <taxon>Francisella</taxon>
    </lineage>
</organism>
<evidence type="ECO:0000256" key="1">
    <source>
        <dbReference type="ARBA" id="ARBA00007274"/>
    </source>
</evidence>
<dbReference type="InterPro" id="IPR041561">
    <property type="entry name" value="PglD_N"/>
</dbReference>
<dbReference type="Proteomes" id="UP000249910">
    <property type="component" value="Chromosome"/>
</dbReference>
<name>A0ABN5AYW2_9GAMM</name>
<dbReference type="CDD" id="cd03360">
    <property type="entry name" value="LbH_AT_putative"/>
    <property type="match status" value="1"/>
</dbReference>
<evidence type="ECO:0000259" key="2">
    <source>
        <dbReference type="Pfam" id="PF17836"/>
    </source>
</evidence>
<dbReference type="Gene3D" id="3.40.50.20">
    <property type="match status" value="1"/>
</dbReference>
<dbReference type="NCBIfam" id="TIGR03570">
    <property type="entry name" value="NeuD_NnaD"/>
    <property type="match status" value="1"/>
</dbReference>
<dbReference type="Gene3D" id="2.160.10.10">
    <property type="entry name" value="Hexapeptide repeat proteins"/>
    <property type="match status" value="1"/>
</dbReference>
<protein>
    <submittedName>
        <fullName evidence="3">Acetyltransferase</fullName>
    </submittedName>
</protein>
<keyword evidence="4" id="KW-1185">Reference proteome</keyword>
<proteinExistence type="inferred from homology"/>
<evidence type="ECO:0000313" key="3">
    <source>
        <dbReference type="EMBL" id="ASG69049.1"/>
    </source>
</evidence>
<sequence>MEEKIILVGGGGHCHSVIDVIEQENKYRILGIIDIKENIGKNILGYPIIGCDDDLETIFKTCKNACITVGYIKSNDLRVKLFNLLKHIGFNSPTVTSPLAYVSKHAKVEEGTVVMHYAIVNANARVGRNCIINTKALVEHDCKVEDNCHISTASVLNGGVIVKENTFFGSNATSRQNIEICGFIKAGGLVK</sequence>
<dbReference type="InterPro" id="IPR050179">
    <property type="entry name" value="Trans_hexapeptide_repeat"/>
</dbReference>